<dbReference type="Proteomes" id="UP000295621">
    <property type="component" value="Unassembled WGS sequence"/>
</dbReference>
<dbReference type="EMBL" id="SMKL01000012">
    <property type="protein sequence ID" value="TDC52899.1"/>
    <property type="molecule type" value="Genomic_DNA"/>
</dbReference>
<organism evidence="2 3">
    <name type="scientific">Jiangella ureilytica</name>
    <dbReference type="NCBI Taxonomy" id="2530374"/>
    <lineage>
        <taxon>Bacteria</taxon>
        <taxon>Bacillati</taxon>
        <taxon>Actinomycetota</taxon>
        <taxon>Actinomycetes</taxon>
        <taxon>Jiangellales</taxon>
        <taxon>Jiangellaceae</taxon>
        <taxon>Jiangella</taxon>
    </lineage>
</organism>
<proteinExistence type="predicted"/>
<keyword evidence="3" id="KW-1185">Reference proteome</keyword>
<sequence>MAETVLPIMSSDRLGELLRLVKAADTVELKLSVPDGDQRSAVQALGIDPLDAQIRQVVFFDTPDLALDKAGVVIRARRVQRRPGDAVVKLRPVDPDRLPPSLRRSPDFGVEVDAMPGGSFVASATMKAPADNAHVKDVLAGQRPIRKLFTKQQRDLFAAFGPDGIELDELRPLGPIPIMKLKFASPEIGRRMVAELWFYPDGNRILELSTKCLPAEALNVAAESRAFLGERGIDLGGVQLTKTRTALAYFAQQLTGAGATPSRRPRRPARAAPARQR</sequence>
<evidence type="ECO:0000313" key="2">
    <source>
        <dbReference type="EMBL" id="TDC52899.1"/>
    </source>
</evidence>
<comment type="caution">
    <text evidence="2">The sequence shown here is derived from an EMBL/GenBank/DDBJ whole genome shotgun (WGS) entry which is preliminary data.</text>
</comment>
<dbReference type="Gene3D" id="2.40.320.10">
    <property type="entry name" value="Hypothetical Protein Pfu-838710-001"/>
    <property type="match status" value="1"/>
</dbReference>
<gene>
    <name evidence="2" type="ORF">E1212_07075</name>
</gene>
<reference evidence="2 3" key="1">
    <citation type="submission" date="2019-02" db="EMBL/GenBank/DDBJ databases">
        <title>Draft genome sequences of novel Actinobacteria.</title>
        <authorList>
            <person name="Sahin N."/>
            <person name="Ay H."/>
            <person name="Saygin H."/>
        </authorList>
    </citation>
    <scope>NUCLEOTIDE SEQUENCE [LARGE SCALE GENOMIC DNA]</scope>
    <source>
        <strain evidence="2 3">KC603</strain>
    </source>
</reference>
<dbReference type="AlphaFoldDB" id="A0A4R4RUA2"/>
<dbReference type="RefSeq" id="WP_131980748.1">
    <property type="nucleotide sequence ID" value="NZ_SMKL01000012.1"/>
</dbReference>
<dbReference type="OrthoDB" id="5764514at2"/>
<name>A0A4R4RUA2_9ACTN</name>
<dbReference type="InterPro" id="IPR033469">
    <property type="entry name" value="CYTH-like_dom_sf"/>
</dbReference>
<evidence type="ECO:0000256" key="1">
    <source>
        <dbReference type="SAM" id="MobiDB-lite"/>
    </source>
</evidence>
<accession>A0A4R4RUA2</accession>
<dbReference type="SUPFAM" id="SSF55154">
    <property type="entry name" value="CYTH-like phosphatases"/>
    <property type="match status" value="1"/>
</dbReference>
<protein>
    <submittedName>
        <fullName evidence="2">Adenylate cyclase</fullName>
    </submittedName>
</protein>
<feature type="region of interest" description="Disordered" evidence="1">
    <location>
        <begin position="257"/>
        <end position="277"/>
    </location>
</feature>
<evidence type="ECO:0000313" key="3">
    <source>
        <dbReference type="Proteomes" id="UP000295621"/>
    </source>
</evidence>